<dbReference type="Gene3D" id="2.30.33.40">
    <property type="entry name" value="GroES chaperonin"/>
    <property type="match status" value="1"/>
</dbReference>
<feature type="region of interest" description="Disordered" evidence="4">
    <location>
        <begin position="101"/>
        <end position="126"/>
    </location>
</feature>
<evidence type="ECO:0000256" key="4">
    <source>
        <dbReference type="SAM" id="MobiDB-lite"/>
    </source>
</evidence>
<dbReference type="GO" id="GO:0044183">
    <property type="term" value="F:protein folding chaperone"/>
    <property type="evidence" value="ECO:0007669"/>
    <property type="project" value="InterPro"/>
</dbReference>
<name>A0A5C5X3T0_9PLAN</name>
<evidence type="ECO:0000256" key="2">
    <source>
        <dbReference type="ARBA" id="ARBA00023186"/>
    </source>
</evidence>
<keyword evidence="6" id="KW-1185">Reference proteome</keyword>
<comment type="subunit">
    <text evidence="3">Heptamer of 7 subunits arranged in a ring.</text>
</comment>
<accession>A0A5C5X3T0</accession>
<evidence type="ECO:0000256" key="3">
    <source>
        <dbReference type="RuleBase" id="RU000535"/>
    </source>
</evidence>
<dbReference type="InterPro" id="IPR020818">
    <property type="entry name" value="Chaperonin_GroES"/>
</dbReference>
<organism evidence="5 6">
    <name type="scientific">Thalassoglobus neptunius</name>
    <dbReference type="NCBI Taxonomy" id="1938619"/>
    <lineage>
        <taxon>Bacteria</taxon>
        <taxon>Pseudomonadati</taxon>
        <taxon>Planctomycetota</taxon>
        <taxon>Planctomycetia</taxon>
        <taxon>Planctomycetales</taxon>
        <taxon>Planctomycetaceae</taxon>
        <taxon>Thalassoglobus</taxon>
    </lineage>
</organism>
<dbReference type="InterPro" id="IPR011032">
    <property type="entry name" value="GroES-like_sf"/>
</dbReference>
<comment type="caution">
    <text evidence="5">The sequence shown here is derived from an EMBL/GenBank/DDBJ whole genome shotgun (WGS) entry which is preliminary data.</text>
</comment>
<dbReference type="OrthoDB" id="281443at2"/>
<dbReference type="AlphaFoldDB" id="A0A5C5X3T0"/>
<dbReference type="EMBL" id="SIHI01000001">
    <property type="protein sequence ID" value="TWT56835.1"/>
    <property type="molecule type" value="Genomic_DNA"/>
</dbReference>
<sequence>MDEFVEPLGPRILIRKDESRHQTRGGIVLPDQAEIPTITGRVVEISTEVENDEDFPVAKYDKVLFHPKNAIPVDLEPNNVLFVVPIDDVVAVFRRQTNRPIEESDFENELDDDITDLSELDDNEEL</sequence>
<dbReference type="SMART" id="SM00883">
    <property type="entry name" value="Cpn10"/>
    <property type="match status" value="1"/>
</dbReference>
<keyword evidence="2 3" id="KW-0143">Chaperone</keyword>
<evidence type="ECO:0000313" key="5">
    <source>
        <dbReference type="EMBL" id="TWT56835.1"/>
    </source>
</evidence>
<reference evidence="5 6" key="1">
    <citation type="submission" date="2019-02" db="EMBL/GenBank/DDBJ databases">
        <title>Deep-cultivation of Planctomycetes and their phenomic and genomic characterization uncovers novel biology.</title>
        <authorList>
            <person name="Wiegand S."/>
            <person name="Jogler M."/>
            <person name="Boedeker C."/>
            <person name="Pinto D."/>
            <person name="Vollmers J."/>
            <person name="Rivas-Marin E."/>
            <person name="Kohn T."/>
            <person name="Peeters S.H."/>
            <person name="Heuer A."/>
            <person name="Rast P."/>
            <person name="Oberbeckmann S."/>
            <person name="Bunk B."/>
            <person name="Jeske O."/>
            <person name="Meyerdierks A."/>
            <person name="Storesund J.E."/>
            <person name="Kallscheuer N."/>
            <person name="Luecker S."/>
            <person name="Lage O.M."/>
            <person name="Pohl T."/>
            <person name="Merkel B.J."/>
            <person name="Hornburger P."/>
            <person name="Mueller R.-W."/>
            <person name="Bruemmer F."/>
            <person name="Labrenz M."/>
            <person name="Spormann A.M."/>
            <person name="Op Den Camp H."/>
            <person name="Overmann J."/>
            <person name="Amann R."/>
            <person name="Jetten M.S.M."/>
            <person name="Mascher T."/>
            <person name="Medema M.H."/>
            <person name="Devos D.P."/>
            <person name="Kaster A.-K."/>
            <person name="Ovreas L."/>
            <person name="Rohde M."/>
            <person name="Galperin M.Y."/>
            <person name="Jogler C."/>
        </authorList>
    </citation>
    <scope>NUCLEOTIDE SEQUENCE [LARGE SCALE GENOMIC DNA]</scope>
    <source>
        <strain evidence="5 6">KOR42</strain>
    </source>
</reference>
<protein>
    <recommendedName>
        <fullName evidence="3">10 kDa chaperonin</fullName>
    </recommendedName>
</protein>
<dbReference type="GO" id="GO:0005524">
    <property type="term" value="F:ATP binding"/>
    <property type="evidence" value="ECO:0007669"/>
    <property type="project" value="InterPro"/>
</dbReference>
<comment type="similarity">
    <text evidence="1 3">Belongs to the GroES chaperonin family.</text>
</comment>
<dbReference type="PRINTS" id="PR00297">
    <property type="entry name" value="CHAPERONIN10"/>
</dbReference>
<comment type="function">
    <text evidence="3">Together with the chaperonin GroEL, plays an essential role in assisting protein folding. The GroEL-GroES system forms a nano-cage that allows encapsulation of the non-native substrate proteins and provides a physical environment optimized to promote and accelerate protein folding. GroES binds to the apical surface of the GroEL ring, thereby capping the opening of the GroEL channel.</text>
</comment>
<dbReference type="InterPro" id="IPR037124">
    <property type="entry name" value="Chaperonin_GroES_sf"/>
</dbReference>
<evidence type="ECO:0000313" key="6">
    <source>
        <dbReference type="Proteomes" id="UP000317243"/>
    </source>
</evidence>
<proteinExistence type="inferred from homology"/>
<gene>
    <name evidence="5" type="primary">groS_1</name>
    <name evidence="5" type="ORF">KOR42_01900</name>
</gene>
<dbReference type="RefSeq" id="WP_146506748.1">
    <property type="nucleotide sequence ID" value="NZ_SIHI01000001.1"/>
</dbReference>
<feature type="compositionally biased region" description="Acidic residues" evidence="4">
    <location>
        <begin position="103"/>
        <end position="126"/>
    </location>
</feature>
<evidence type="ECO:0000256" key="1">
    <source>
        <dbReference type="ARBA" id="ARBA00006975"/>
    </source>
</evidence>
<dbReference type="Pfam" id="PF00166">
    <property type="entry name" value="Cpn10"/>
    <property type="match status" value="1"/>
</dbReference>
<dbReference type="CDD" id="cd00320">
    <property type="entry name" value="cpn10"/>
    <property type="match status" value="1"/>
</dbReference>
<dbReference type="SUPFAM" id="SSF50129">
    <property type="entry name" value="GroES-like"/>
    <property type="match status" value="1"/>
</dbReference>
<dbReference type="Proteomes" id="UP000317243">
    <property type="component" value="Unassembled WGS sequence"/>
</dbReference>